<dbReference type="RefSeq" id="WP_343193794.1">
    <property type="nucleotide sequence ID" value="NZ_JBCIVJ010000007.1"/>
</dbReference>
<accession>A0ABU9V445</accession>
<evidence type="ECO:0000256" key="4">
    <source>
        <dbReference type="PROSITE-ProRule" id="PRU01331"/>
    </source>
</evidence>
<comment type="cofactor">
    <cofactor evidence="1">
        <name>Mg(2+)</name>
        <dbReference type="ChEBI" id="CHEBI:18420"/>
    </cofactor>
</comment>
<keyword evidence="3" id="KW-0460">Magnesium</keyword>
<sequence>MNSLMNFTSLKNMRALFPFTASSSAVVALMDISKKRIESDFAKEVHHYLARYPDTRHVDIYLTDTSGIFRGKRIAVAALNTLARGCYFPQSVYTMDKKGKVISRCENDNAEDEPDNLCVPVPGTLRPSAQDPRHHAQLLLMMRNDEGDGFEYDPRYILEKVLAKFHYHGLYPVIAPEIEFYLIDPQQQHQQEQQEAGCFHLSLSAAKTAFVEELETMAAAQNLPLSGVVCEAEPGQFELNLHHSSDVVALCENVLALRKLTCAVAEKQGLQANFMAKPFSALAGNGLHFHISLNNIHGENIFAADEGELNEMTRLCLAGLLRLMPASLAIMAPGVNGFRRLRKRIDTPIFNAWGFNKRSAALRIPCSDKADRRIEYRLAGADANPYLAMATILTGMLYGLEQVSDADLPDILTTAPVLPLFQQDALTVFGECDYLKAALGAEFSRYWIHSRLMELSAFEGIVTAEETHYPG</sequence>
<evidence type="ECO:0000259" key="6">
    <source>
        <dbReference type="PROSITE" id="PS51987"/>
    </source>
</evidence>
<keyword evidence="2 7" id="KW-0436">Ligase</keyword>
<evidence type="ECO:0000256" key="1">
    <source>
        <dbReference type="ARBA" id="ARBA00001946"/>
    </source>
</evidence>
<comment type="caution">
    <text evidence="7">The sequence shown here is derived from an EMBL/GenBank/DDBJ whole genome shotgun (WGS) entry which is preliminary data.</text>
</comment>
<dbReference type="Gene3D" id="3.30.590.10">
    <property type="entry name" value="Glutamine synthetase/guanido kinase, catalytic domain"/>
    <property type="match status" value="1"/>
</dbReference>
<organism evidence="7 8">
    <name type="scientific">Phytobacter palmae</name>
    <dbReference type="NCBI Taxonomy" id="1855371"/>
    <lineage>
        <taxon>Bacteria</taxon>
        <taxon>Pseudomonadati</taxon>
        <taxon>Pseudomonadota</taxon>
        <taxon>Gammaproteobacteria</taxon>
        <taxon>Enterobacterales</taxon>
        <taxon>Enterobacteriaceae</taxon>
        <taxon>Phytobacter</taxon>
    </lineage>
</organism>
<keyword evidence="8" id="KW-1185">Reference proteome</keyword>
<evidence type="ECO:0000313" key="7">
    <source>
        <dbReference type="EMBL" id="MEN0579429.1"/>
    </source>
</evidence>
<dbReference type="SUPFAM" id="SSF55931">
    <property type="entry name" value="Glutamine synthetase/guanido kinase"/>
    <property type="match status" value="1"/>
</dbReference>
<dbReference type="InterPro" id="IPR027303">
    <property type="entry name" value="Gln_synth_gly_rich_site"/>
</dbReference>
<dbReference type="Proteomes" id="UP001411173">
    <property type="component" value="Unassembled WGS sequence"/>
</dbReference>
<dbReference type="InterPro" id="IPR014746">
    <property type="entry name" value="Gln_synth/guanido_kin_cat_dom"/>
</dbReference>
<dbReference type="Pfam" id="PF00120">
    <property type="entry name" value="Gln-synt_C"/>
    <property type="match status" value="1"/>
</dbReference>
<evidence type="ECO:0000256" key="2">
    <source>
        <dbReference type="ARBA" id="ARBA00022598"/>
    </source>
</evidence>
<dbReference type="PROSITE" id="PS51987">
    <property type="entry name" value="GS_CATALYTIC"/>
    <property type="match status" value="1"/>
</dbReference>
<evidence type="ECO:0000256" key="5">
    <source>
        <dbReference type="RuleBase" id="RU000384"/>
    </source>
</evidence>
<gene>
    <name evidence="7" type="ORF">AAIG39_10460</name>
</gene>
<dbReference type="PANTHER" id="PTHR43785:SF12">
    <property type="entry name" value="TYPE-1 GLUTAMINE SYNTHETASE 2"/>
    <property type="match status" value="1"/>
</dbReference>
<reference evidence="7 8" key="1">
    <citation type="submission" date="2024-02" db="EMBL/GenBank/DDBJ databases">
        <title>Whole genome of MDR Enterobacteriaceae from southern Thailand.</title>
        <authorList>
            <person name="Surachat K."/>
        </authorList>
    </citation>
    <scope>NUCLEOTIDE SEQUENCE [LARGE SCALE GENOMIC DNA]</scope>
    <source>
        <strain evidence="7 8">PSU_29</strain>
    </source>
</reference>
<dbReference type="EMBL" id="JBCIVJ010000007">
    <property type="protein sequence ID" value="MEN0579429.1"/>
    <property type="molecule type" value="Genomic_DNA"/>
</dbReference>
<proteinExistence type="inferred from homology"/>
<dbReference type="PROSITE" id="PS00181">
    <property type="entry name" value="GLNA_ATP"/>
    <property type="match status" value="1"/>
</dbReference>
<comment type="similarity">
    <text evidence="4 5">Belongs to the glutamine synthetase family.</text>
</comment>
<dbReference type="InterPro" id="IPR008146">
    <property type="entry name" value="Gln_synth_cat_dom"/>
</dbReference>
<evidence type="ECO:0000313" key="8">
    <source>
        <dbReference type="Proteomes" id="UP001411173"/>
    </source>
</evidence>
<dbReference type="InterPro" id="IPR036651">
    <property type="entry name" value="Gln_synt_N_sf"/>
</dbReference>
<dbReference type="PANTHER" id="PTHR43785">
    <property type="entry name" value="GAMMA-GLUTAMYLPUTRESCINE SYNTHETASE"/>
    <property type="match status" value="1"/>
</dbReference>
<dbReference type="EC" id="6.3.1.-" evidence="7"/>
<dbReference type="GO" id="GO:0016874">
    <property type="term" value="F:ligase activity"/>
    <property type="evidence" value="ECO:0007669"/>
    <property type="project" value="UniProtKB-KW"/>
</dbReference>
<dbReference type="SMART" id="SM01230">
    <property type="entry name" value="Gln-synt_C"/>
    <property type="match status" value="1"/>
</dbReference>
<dbReference type="SUPFAM" id="SSF54368">
    <property type="entry name" value="Glutamine synthetase, N-terminal domain"/>
    <property type="match status" value="1"/>
</dbReference>
<feature type="domain" description="GS catalytic" evidence="6">
    <location>
        <begin position="154"/>
        <end position="471"/>
    </location>
</feature>
<evidence type="ECO:0000256" key="3">
    <source>
        <dbReference type="ARBA" id="ARBA00022842"/>
    </source>
</evidence>
<name>A0ABU9V445_9ENTR</name>
<protein>
    <submittedName>
        <fullName evidence="7">Glutamine synthetase family protein</fullName>
        <ecNumber evidence="7">6.3.1.-</ecNumber>
    </submittedName>
</protein>